<feature type="compositionally biased region" description="Polar residues" evidence="2">
    <location>
        <begin position="228"/>
        <end position="240"/>
    </location>
</feature>
<feature type="compositionally biased region" description="Basic and acidic residues" evidence="2">
    <location>
        <begin position="75"/>
        <end position="88"/>
    </location>
</feature>
<feature type="region of interest" description="Disordered" evidence="2">
    <location>
        <begin position="573"/>
        <end position="699"/>
    </location>
</feature>
<dbReference type="Proteomes" id="UP000188320">
    <property type="component" value="Unassembled WGS sequence"/>
</dbReference>
<dbReference type="AlphaFoldDB" id="A0A1R1PDF1"/>
<evidence type="ECO:0000313" key="3">
    <source>
        <dbReference type="EMBL" id="OMH79025.1"/>
    </source>
</evidence>
<feature type="coiled-coil region" evidence="1">
    <location>
        <begin position="430"/>
        <end position="458"/>
    </location>
</feature>
<proteinExistence type="predicted"/>
<feature type="compositionally biased region" description="Basic and acidic residues" evidence="2">
    <location>
        <begin position="788"/>
        <end position="814"/>
    </location>
</feature>
<feature type="compositionally biased region" description="Polar residues" evidence="2">
    <location>
        <begin position="685"/>
        <end position="699"/>
    </location>
</feature>
<feature type="region of interest" description="Disordered" evidence="2">
    <location>
        <begin position="117"/>
        <end position="154"/>
    </location>
</feature>
<feature type="compositionally biased region" description="Basic and acidic residues" evidence="2">
    <location>
        <begin position="350"/>
        <end position="363"/>
    </location>
</feature>
<keyword evidence="4" id="KW-1185">Reference proteome</keyword>
<dbReference type="EMBL" id="LSSK01001695">
    <property type="protein sequence ID" value="OMH79025.1"/>
    <property type="molecule type" value="Genomic_DNA"/>
</dbReference>
<evidence type="ECO:0000313" key="4">
    <source>
        <dbReference type="Proteomes" id="UP000188320"/>
    </source>
</evidence>
<feature type="compositionally biased region" description="Polar residues" evidence="2">
    <location>
        <begin position="842"/>
        <end position="864"/>
    </location>
</feature>
<feature type="compositionally biased region" description="Basic and acidic residues" evidence="2">
    <location>
        <begin position="14"/>
        <end position="56"/>
    </location>
</feature>
<feature type="region of interest" description="Disordered" evidence="2">
    <location>
        <begin position="788"/>
        <end position="868"/>
    </location>
</feature>
<feature type="region of interest" description="Disordered" evidence="2">
    <location>
        <begin position="228"/>
        <end position="253"/>
    </location>
</feature>
<feature type="region of interest" description="Disordered" evidence="2">
    <location>
        <begin position="74"/>
        <end position="94"/>
    </location>
</feature>
<dbReference type="OrthoDB" id="5557307at2759"/>
<evidence type="ECO:0000256" key="2">
    <source>
        <dbReference type="SAM" id="MobiDB-lite"/>
    </source>
</evidence>
<reference evidence="4" key="1">
    <citation type="submission" date="2017-01" db="EMBL/GenBank/DDBJ databases">
        <authorList>
            <person name="Wang Y."/>
            <person name="White M."/>
            <person name="Kvist S."/>
            <person name="Moncalvo J.-M."/>
        </authorList>
    </citation>
    <scope>NUCLEOTIDE SEQUENCE [LARGE SCALE GENOMIC DNA]</scope>
    <source>
        <strain evidence="4">COL-18-3</strain>
    </source>
</reference>
<feature type="compositionally biased region" description="Polar residues" evidence="2">
    <location>
        <begin position="667"/>
        <end position="677"/>
    </location>
</feature>
<feature type="region of interest" description="Disordered" evidence="2">
    <location>
        <begin position="316"/>
        <end position="363"/>
    </location>
</feature>
<accession>A0A1R1PDF1</accession>
<comment type="caution">
    <text evidence="3">The sequence shown here is derived from an EMBL/GenBank/DDBJ whole genome shotgun (WGS) entry which is preliminary data.</text>
</comment>
<sequence length="1238" mass="138323">MNRVGTLFTRKKVIGKEGSAKGKSAKDEGKRTVNKEEKNARTEMRESPRQDTEKYGGKIALGDFNLDFGKGLMDANHDKDNYRSRLDPRGGSSGGFFSNSSTDIDSGMELSFVHFDTNTSSSSSNSRVVNERVRTKPAKEETRTKPAKGVAKSKEHLGEYDNQLSKNLLSSIGGNTAIFDDVSFGWNENASDEATTKGLDFDVGGYGEDYFGYIGDLGNSKMMLNDNTTYGSGQMDNSRQGAGGRRSDDRNEGLFTIDFGDEEKGTRREMLMSSSENTLGSEEAYSREEHSLVLNTKDNQKKGSSEAKHTSFFGLFGGKKKKDHQDKAPKLVRKKLDDDRKVQKQINQKTSEKDVRQERIRNRDQEKIKENVVAEEKIQQKSREVKDAGEYKSNRIYEENMNKKKKKMIDYDEDDEDEAVPQDMRQNHRYEDELAKMAELEEQRLRKEMERVRDQQIKDNEERKKNMVYDRMRERHMREFKINNANCTYVPAYPTENNIPQQQNQQGIEGGIENDEYNAHYSMMGPGNFYNYPGHPNSVMHGENESVVGGYNRFTQNPGYGIYYPNNMGPMPGYDGVQEVGDGDEEGKGVAEESDDDDDSVVLGNIRIPAEQNVEESSGIEAVSEPENNRYQRPKKYKENAADTNSEPHEDEQEQRSNKYKRVNALAVNTTDLNTESKSAKQKHASGTSEVAVTDETAQPSAISTQKLVRFKQTVSVVFNSPLSPEVAKAQRSSALFVKDTKSEELLSAPAPEGEQAFQYNCKNTATTRSLSDFSSLSEKNQVEIIRKSEKLKQLKVDDQDEKNQDEKDQETTKKLASNLKRSEDEDSDNSLYNDREVGSATPDNVSKTSESNSGTVCSPTQSHIGPVQKYVNHQEAIRKLESTGVDGYKQGKKRVLKAPLKSETSVDFIQPVPTTLHQHMSYHDLSGINSTYPNLHIAQNPSGIYPYNTYSGRTTPGLKTVSPAQQLRHTYNSSPTVSSDQYIQNNLSGYPPSVQQPFHPTTSIPVYSNIPKTSSSPAIGPRVIPQNQQQFTSMSSTMGTPRSSSAIGGGPVPQYAQQPFPGAYSTFQQQQQYQTPLQALPGKKNSSQLTASRSTQVLYNYPSAYSAIDPSSFPTYSSYILNNTQPSLQNTATFNNSGRQSVTGSYAYPGMTPNTRSTTVTPTPIPVQLRSQSPAISLNYRYNNTFGISPTNMQPLPVDRSNYSAYSRNTISASYGSPLQRQPIQGNSQPFYTTSMK</sequence>
<name>A0A1R1PDF1_ZANCU</name>
<keyword evidence="1" id="KW-0175">Coiled coil</keyword>
<feature type="compositionally biased region" description="Basic and acidic residues" evidence="2">
    <location>
        <begin position="129"/>
        <end position="144"/>
    </location>
</feature>
<feature type="region of interest" description="Disordered" evidence="2">
    <location>
        <begin position="1"/>
        <end position="56"/>
    </location>
</feature>
<feature type="compositionally biased region" description="Basic and acidic residues" evidence="2">
    <location>
        <begin position="323"/>
        <end position="342"/>
    </location>
</feature>
<gene>
    <name evidence="3" type="ORF">AX774_g7577</name>
</gene>
<evidence type="ECO:0000256" key="1">
    <source>
        <dbReference type="SAM" id="Coils"/>
    </source>
</evidence>
<feature type="compositionally biased region" description="Low complexity" evidence="2">
    <location>
        <begin position="117"/>
        <end position="128"/>
    </location>
</feature>
<feature type="region of interest" description="Disordered" evidence="2">
    <location>
        <begin position="1215"/>
        <end position="1238"/>
    </location>
</feature>
<protein>
    <submittedName>
        <fullName evidence="3">Uncharacterized protein</fullName>
    </submittedName>
</protein>
<organism evidence="3 4">
    <name type="scientific">Zancudomyces culisetae</name>
    <name type="common">Gut fungus</name>
    <name type="synonym">Smittium culisetae</name>
    <dbReference type="NCBI Taxonomy" id="1213189"/>
    <lineage>
        <taxon>Eukaryota</taxon>
        <taxon>Fungi</taxon>
        <taxon>Fungi incertae sedis</taxon>
        <taxon>Zoopagomycota</taxon>
        <taxon>Kickxellomycotina</taxon>
        <taxon>Harpellomycetes</taxon>
        <taxon>Harpellales</taxon>
        <taxon>Legeriomycetaceae</taxon>
        <taxon>Zancudomyces</taxon>
    </lineage>
</organism>